<dbReference type="EMBL" id="GBRH01277600">
    <property type="protein sequence ID" value="JAD20295.1"/>
    <property type="molecule type" value="Transcribed_RNA"/>
</dbReference>
<dbReference type="AlphaFoldDB" id="A0A0A8Y4D3"/>
<organism evidence="1">
    <name type="scientific">Arundo donax</name>
    <name type="common">Giant reed</name>
    <name type="synonym">Donax arundinaceus</name>
    <dbReference type="NCBI Taxonomy" id="35708"/>
    <lineage>
        <taxon>Eukaryota</taxon>
        <taxon>Viridiplantae</taxon>
        <taxon>Streptophyta</taxon>
        <taxon>Embryophyta</taxon>
        <taxon>Tracheophyta</taxon>
        <taxon>Spermatophyta</taxon>
        <taxon>Magnoliopsida</taxon>
        <taxon>Liliopsida</taxon>
        <taxon>Poales</taxon>
        <taxon>Poaceae</taxon>
        <taxon>PACMAD clade</taxon>
        <taxon>Arundinoideae</taxon>
        <taxon>Arundineae</taxon>
        <taxon>Arundo</taxon>
    </lineage>
</organism>
<proteinExistence type="predicted"/>
<accession>A0A0A8Y4D3</accession>
<evidence type="ECO:0000313" key="1">
    <source>
        <dbReference type="EMBL" id="JAD20295.1"/>
    </source>
</evidence>
<reference evidence="1" key="1">
    <citation type="submission" date="2014-09" db="EMBL/GenBank/DDBJ databases">
        <authorList>
            <person name="Magalhaes I.L.F."/>
            <person name="Oliveira U."/>
            <person name="Santos F.R."/>
            <person name="Vidigal T.H.D.A."/>
            <person name="Brescovit A.D."/>
            <person name="Santos A.J."/>
        </authorList>
    </citation>
    <scope>NUCLEOTIDE SEQUENCE</scope>
    <source>
        <tissue evidence="1">Shoot tissue taken approximately 20 cm above the soil surface</tissue>
    </source>
</reference>
<protein>
    <submittedName>
        <fullName evidence="1">Uncharacterized protein</fullName>
    </submittedName>
</protein>
<reference evidence="1" key="2">
    <citation type="journal article" date="2015" name="Data Brief">
        <title>Shoot transcriptome of the giant reed, Arundo donax.</title>
        <authorList>
            <person name="Barrero R.A."/>
            <person name="Guerrero F.D."/>
            <person name="Moolhuijzen P."/>
            <person name="Goolsby J.A."/>
            <person name="Tidwell J."/>
            <person name="Bellgard S.E."/>
            <person name="Bellgard M.I."/>
        </authorList>
    </citation>
    <scope>NUCLEOTIDE SEQUENCE</scope>
    <source>
        <tissue evidence="1">Shoot tissue taken approximately 20 cm above the soil surface</tissue>
    </source>
</reference>
<name>A0A0A8Y4D3_ARUDO</name>
<sequence length="16" mass="1926">MCPYLYYTSDTNHKSC</sequence>